<reference evidence="2" key="1">
    <citation type="submission" date="2021-01" db="EMBL/GenBank/DDBJ databases">
        <authorList>
            <person name="Li R."/>
            <person name="Bekaert M."/>
        </authorList>
    </citation>
    <scope>NUCLEOTIDE SEQUENCE</scope>
    <source>
        <strain evidence="2">Farmed</strain>
    </source>
</reference>
<keyword evidence="1" id="KW-1133">Transmembrane helix</keyword>
<dbReference type="EMBL" id="CAHIKZ030003008">
    <property type="protein sequence ID" value="CAE1295040.1"/>
    <property type="molecule type" value="Genomic_DNA"/>
</dbReference>
<gene>
    <name evidence="2" type="ORF">SPHA_50708</name>
</gene>
<feature type="transmembrane region" description="Helical" evidence="1">
    <location>
        <begin position="71"/>
        <end position="93"/>
    </location>
</feature>
<protein>
    <submittedName>
        <fullName evidence="2">Uncharacterized protein</fullName>
    </submittedName>
</protein>
<feature type="transmembrane region" description="Helical" evidence="1">
    <location>
        <begin position="99"/>
        <end position="121"/>
    </location>
</feature>
<proteinExistence type="predicted"/>
<comment type="caution">
    <text evidence="2">The sequence shown here is derived from an EMBL/GenBank/DDBJ whole genome shotgun (WGS) entry which is preliminary data.</text>
</comment>
<keyword evidence="3" id="KW-1185">Reference proteome</keyword>
<keyword evidence="1" id="KW-0472">Membrane</keyword>
<evidence type="ECO:0000313" key="2">
    <source>
        <dbReference type="EMBL" id="CAE1295040.1"/>
    </source>
</evidence>
<keyword evidence="1" id="KW-0812">Transmembrane</keyword>
<sequence length="154" mass="17717">MQILAYWCRFSVTFLLLRGCWYRSPVTFLLLWGYWCRSPVTFLLLRGCWYRSPVNFLLLRGCWYRSPVTFLLLKTAGIGLLKISSFVGCWWGAGIGLPYLFFRTGTFVGLASPVLCVLLWAKLEYWKCGHLSREDSPGSISVSIYLSIYLSIIS</sequence>
<evidence type="ECO:0000256" key="1">
    <source>
        <dbReference type="SAM" id="Phobius"/>
    </source>
</evidence>
<organism evidence="2 3">
    <name type="scientific">Acanthosepion pharaonis</name>
    <name type="common">Pharaoh cuttlefish</name>
    <name type="synonym">Sepia pharaonis</name>
    <dbReference type="NCBI Taxonomy" id="158019"/>
    <lineage>
        <taxon>Eukaryota</taxon>
        <taxon>Metazoa</taxon>
        <taxon>Spiralia</taxon>
        <taxon>Lophotrochozoa</taxon>
        <taxon>Mollusca</taxon>
        <taxon>Cephalopoda</taxon>
        <taxon>Coleoidea</taxon>
        <taxon>Decapodiformes</taxon>
        <taxon>Sepiida</taxon>
        <taxon>Sepiina</taxon>
        <taxon>Sepiidae</taxon>
        <taxon>Acanthosepion</taxon>
    </lineage>
</organism>
<dbReference type="AlphaFoldDB" id="A0A812D8N5"/>
<evidence type="ECO:0000313" key="3">
    <source>
        <dbReference type="Proteomes" id="UP000597762"/>
    </source>
</evidence>
<accession>A0A812D8N5</accession>
<name>A0A812D8N5_ACAPH</name>
<dbReference type="Proteomes" id="UP000597762">
    <property type="component" value="Unassembled WGS sequence"/>
</dbReference>